<sequence length="245" mass="26735">MFSESSLPPANADQSGEGGRPENVPAKFWDAAAGQVRVDALLRAYRDLERRASSMVRVPGPQAPAEDISSFRRALGVPDSHEQYAIASTHPALTSDPKVNQRLHQAGFSQAQAQVVYDLAHECLLPLIQDLAASQDQTGQIEHLKSHFGGEAQWQESARQIKAWGKANLPKAAFDALASTADGVKTMHRLMMSEEPSLGAAAPAGDTGRTEDQLKKMINDPRYWKTKDPAFIAKVSDGFRRLYGE</sequence>
<keyword evidence="3" id="KW-1185">Reference proteome</keyword>
<proteinExistence type="predicted"/>
<dbReference type="HOGENOM" id="CLU_1076936_0_0_5"/>
<dbReference type="STRING" id="342108.amb4235"/>
<feature type="region of interest" description="Disordered" evidence="1">
    <location>
        <begin position="1"/>
        <end position="25"/>
    </location>
</feature>
<name>Q2VZD6_PARM1</name>
<dbReference type="InterPro" id="IPR008768">
    <property type="entry name" value="Gp9-like"/>
</dbReference>
<dbReference type="AlphaFoldDB" id="Q2VZD6"/>
<organism evidence="2 3">
    <name type="scientific">Paramagnetospirillum magneticum (strain ATCC 700264 / AMB-1)</name>
    <name type="common">Magnetospirillum magneticum</name>
    <dbReference type="NCBI Taxonomy" id="342108"/>
    <lineage>
        <taxon>Bacteria</taxon>
        <taxon>Pseudomonadati</taxon>
        <taxon>Pseudomonadota</taxon>
        <taxon>Alphaproteobacteria</taxon>
        <taxon>Rhodospirillales</taxon>
        <taxon>Magnetospirillaceae</taxon>
        <taxon>Paramagnetospirillum</taxon>
    </lineage>
</organism>
<feature type="compositionally biased region" description="Polar residues" evidence="1">
    <location>
        <begin position="1"/>
        <end position="14"/>
    </location>
</feature>
<evidence type="ECO:0000256" key="1">
    <source>
        <dbReference type="SAM" id="MobiDB-lite"/>
    </source>
</evidence>
<dbReference type="Proteomes" id="UP000007058">
    <property type="component" value="Chromosome"/>
</dbReference>
<dbReference type="KEGG" id="mag:amb4235"/>
<evidence type="ECO:0000313" key="2">
    <source>
        <dbReference type="EMBL" id="BAE53039.1"/>
    </source>
</evidence>
<reference evidence="2 3" key="1">
    <citation type="journal article" date="2005" name="DNA Res.">
        <title>Complete genome sequence of the facultative anaerobic magnetotactic bacterium Magnetospirillum sp. strain AMB-1.</title>
        <authorList>
            <person name="Matsunaga T."/>
            <person name="Okamura Y."/>
            <person name="Fukuda Y."/>
            <person name="Wahyudi A.T."/>
            <person name="Murase Y."/>
            <person name="Takeyama H."/>
        </authorList>
    </citation>
    <scope>NUCLEOTIDE SEQUENCE [LARGE SCALE GENOMIC DNA]</scope>
    <source>
        <strain evidence="3">ATCC 700264 / AMB-1</strain>
    </source>
</reference>
<dbReference type="EMBL" id="AP007255">
    <property type="protein sequence ID" value="BAE53039.1"/>
    <property type="molecule type" value="Genomic_DNA"/>
</dbReference>
<evidence type="ECO:0000313" key="3">
    <source>
        <dbReference type="Proteomes" id="UP000007058"/>
    </source>
</evidence>
<dbReference type="OrthoDB" id="7347988at2"/>
<dbReference type="Pfam" id="PF05396">
    <property type="entry name" value="Phage_T7_Capsid"/>
    <property type="match status" value="1"/>
</dbReference>
<accession>Q2VZD6</accession>
<dbReference type="RefSeq" id="WP_011386584.1">
    <property type="nucleotide sequence ID" value="NC_007626.1"/>
</dbReference>
<protein>
    <submittedName>
        <fullName evidence="2">Uncharacterized protein</fullName>
    </submittedName>
</protein>
<gene>
    <name evidence="2" type="ordered locus">amb4235</name>
</gene>